<dbReference type="GO" id="GO:0016485">
    <property type="term" value="P:protein processing"/>
    <property type="evidence" value="ECO:0007669"/>
    <property type="project" value="TreeGrafter"/>
</dbReference>
<evidence type="ECO:0000313" key="2">
    <source>
        <dbReference type="EMBL" id="KFM63750.1"/>
    </source>
</evidence>
<feature type="domain" description="Peptidase M13 C-terminal" evidence="1">
    <location>
        <begin position="1"/>
        <end position="42"/>
    </location>
</feature>
<feature type="non-terminal residue" evidence="2">
    <location>
        <position position="42"/>
    </location>
</feature>
<reference evidence="2 3" key="1">
    <citation type="submission" date="2013-11" db="EMBL/GenBank/DDBJ databases">
        <title>Genome sequencing of Stegodyphus mimosarum.</title>
        <authorList>
            <person name="Bechsgaard J."/>
        </authorList>
    </citation>
    <scope>NUCLEOTIDE SEQUENCE [LARGE SCALE GENOMIC DNA]</scope>
</reference>
<dbReference type="OrthoDB" id="6425975at2759"/>
<sequence>ENIADNIALKAAYLAYQSWVKDRKIEPKLPGLTYTPNQLFWI</sequence>
<dbReference type="GO" id="GO:0004222">
    <property type="term" value="F:metalloendopeptidase activity"/>
    <property type="evidence" value="ECO:0007669"/>
    <property type="project" value="InterPro"/>
</dbReference>
<dbReference type="InterPro" id="IPR024079">
    <property type="entry name" value="MetalloPept_cat_dom_sf"/>
</dbReference>
<dbReference type="MEROPS" id="M13.012"/>
<dbReference type="PROSITE" id="PS51885">
    <property type="entry name" value="NEPRILYSIN"/>
    <property type="match status" value="1"/>
</dbReference>
<feature type="non-terminal residue" evidence="2">
    <location>
        <position position="1"/>
    </location>
</feature>
<dbReference type="EMBL" id="KK114947">
    <property type="protein sequence ID" value="KFM63750.1"/>
    <property type="molecule type" value="Genomic_DNA"/>
</dbReference>
<dbReference type="SUPFAM" id="SSF55486">
    <property type="entry name" value="Metalloproteases ('zincins'), catalytic domain"/>
    <property type="match status" value="1"/>
</dbReference>
<gene>
    <name evidence="2" type="ORF">X975_25575</name>
</gene>
<name>A0A087TF61_STEMI</name>
<accession>A0A087TF61</accession>
<dbReference type="InterPro" id="IPR000718">
    <property type="entry name" value="Peptidase_M13"/>
</dbReference>
<organism evidence="2 3">
    <name type="scientific">Stegodyphus mimosarum</name>
    <name type="common">African social velvet spider</name>
    <dbReference type="NCBI Taxonomy" id="407821"/>
    <lineage>
        <taxon>Eukaryota</taxon>
        <taxon>Metazoa</taxon>
        <taxon>Ecdysozoa</taxon>
        <taxon>Arthropoda</taxon>
        <taxon>Chelicerata</taxon>
        <taxon>Arachnida</taxon>
        <taxon>Araneae</taxon>
        <taxon>Araneomorphae</taxon>
        <taxon>Entelegynae</taxon>
        <taxon>Eresoidea</taxon>
        <taxon>Eresidae</taxon>
        <taxon>Stegodyphus</taxon>
    </lineage>
</organism>
<dbReference type="GO" id="GO:0005886">
    <property type="term" value="C:plasma membrane"/>
    <property type="evidence" value="ECO:0007669"/>
    <property type="project" value="TreeGrafter"/>
</dbReference>
<dbReference type="Proteomes" id="UP000054359">
    <property type="component" value="Unassembled WGS sequence"/>
</dbReference>
<dbReference type="Gene3D" id="3.40.390.10">
    <property type="entry name" value="Collagenase (Catalytic Domain)"/>
    <property type="match status" value="1"/>
</dbReference>
<proteinExistence type="predicted"/>
<dbReference type="Pfam" id="PF01431">
    <property type="entry name" value="Peptidase_M13"/>
    <property type="match status" value="1"/>
</dbReference>
<evidence type="ECO:0000259" key="1">
    <source>
        <dbReference type="Pfam" id="PF01431"/>
    </source>
</evidence>
<keyword evidence="3" id="KW-1185">Reference proteome</keyword>
<protein>
    <submittedName>
        <fullName evidence="2">Phosphate-regulating neutral endopeptidase</fullName>
    </submittedName>
</protein>
<dbReference type="PANTHER" id="PTHR11733:SF224">
    <property type="entry name" value="NEPRILYSIN-2"/>
    <property type="match status" value="1"/>
</dbReference>
<dbReference type="PANTHER" id="PTHR11733">
    <property type="entry name" value="ZINC METALLOPROTEASE FAMILY M13 NEPRILYSIN-RELATED"/>
    <property type="match status" value="1"/>
</dbReference>
<dbReference type="AlphaFoldDB" id="A0A087TF61"/>
<dbReference type="InterPro" id="IPR018497">
    <property type="entry name" value="Peptidase_M13_C"/>
</dbReference>
<evidence type="ECO:0000313" key="3">
    <source>
        <dbReference type="Proteomes" id="UP000054359"/>
    </source>
</evidence>